<keyword evidence="2" id="KW-0479">Metal-binding</keyword>
<evidence type="ECO:0000313" key="6">
    <source>
        <dbReference type="EMBL" id="CAB4879170.1"/>
    </source>
</evidence>
<evidence type="ECO:0000256" key="5">
    <source>
        <dbReference type="ARBA" id="ARBA00023014"/>
    </source>
</evidence>
<evidence type="ECO:0000256" key="3">
    <source>
        <dbReference type="ARBA" id="ARBA00023002"/>
    </source>
</evidence>
<proteinExistence type="predicted"/>
<dbReference type="AlphaFoldDB" id="A0A6J7ED47"/>
<dbReference type="EMBL" id="CAFBLR010000114">
    <property type="protein sequence ID" value="CAB4879170.1"/>
    <property type="molecule type" value="Genomic_DNA"/>
</dbReference>
<dbReference type="SUPFAM" id="SSF51905">
    <property type="entry name" value="FAD/NAD(P)-binding domain"/>
    <property type="match status" value="2"/>
</dbReference>
<evidence type="ECO:0000256" key="4">
    <source>
        <dbReference type="ARBA" id="ARBA00023004"/>
    </source>
</evidence>
<accession>A0A6J7ED47</accession>
<keyword evidence="5" id="KW-0411">Iron-sulfur</keyword>
<organism evidence="6">
    <name type="scientific">freshwater metagenome</name>
    <dbReference type="NCBI Taxonomy" id="449393"/>
    <lineage>
        <taxon>unclassified sequences</taxon>
        <taxon>metagenomes</taxon>
        <taxon>ecological metagenomes</taxon>
    </lineage>
</organism>
<keyword evidence="3" id="KW-0560">Oxidoreductase</keyword>
<dbReference type="GO" id="GO:0016491">
    <property type="term" value="F:oxidoreductase activity"/>
    <property type="evidence" value="ECO:0007669"/>
    <property type="project" value="UniProtKB-KW"/>
</dbReference>
<evidence type="ECO:0000256" key="2">
    <source>
        <dbReference type="ARBA" id="ARBA00022723"/>
    </source>
</evidence>
<gene>
    <name evidence="6" type="ORF">UFOPK3417_01197</name>
</gene>
<keyword evidence="1" id="KW-0004">4Fe-4S</keyword>
<dbReference type="GO" id="GO:0051539">
    <property type="term" value="F:4 iron, 4 sulfur cluster binding"/>
    <property type="evidence" value="ECO:0007669"/>
    <property type="project" value="UniProtKB-KW"/>
</dbReference>
<dbReference type="InterPro" id="IPR036188">
    <property type="entry name" value="FAD/NAD-bd_sf"/>
</dbReference>
<dbReference type="Gene3D" id="3.50.50.60">
    <property type="entry name" value="FAD/NAD(P)-binding domain"/>
    <property type="match status" value="1"/>
</dbReference>
<dbReference type="GO" id="GO:0046872">
    <property type="term" value="F:metal ion binding"/>
    <property type="evidence" value="ECO:0007669"/>
    <property type="project" value="UniProtKB-KW"/>
</dbReference>
<evidence type="ECO:0000256" key="1">
    <source>
        <dbReference type="ARBA" id="ARBA00022485"/>
    </source>
</evidence>
<protein>
    <submittedName>
        <fullName evidence="6">Unannotated protein</fullName>
    </submittedName>
</protein>
<dbReference type="Pfam" id="PF12831">
    <property type="entry name" value="FAD_oxidored"/>
    <property type="match status" value="1"/>
</dbReference>
<keyword evidence="4" id="KW-0408">Iron</keyword>
<name>A0A6J7ED47_9ZZZZ</name>
<dbReference type="PANTHER" id="PTHR43498">
    <property type="entry name" value="FERREDOXIN:COB-COM HETERODISULFIDE REDUCTASE SUBUNIT A"/>
    <property type="match status" value="1"/>
</dbReference>
<dbReference type="PANTHER" id="PTHR43498:SF1">
    <property type="entry name" value="COB--COM HETERODISULFIDE REDUCTASE IRON-SULFUR SUBUNIT A"/>
    <property type="match status" value="1"/>
</dbReference>
<dbReference type="InterPro" id="IPR039650">
    <property type="entry name" value="HdrA-like"/>
</dbReference>
<sequence length="592" mass="65026">MPVAVPARGVLIEAETFDDLGGWTLDSQFEIQMGSPYLLAHGLGRPVADARTTVTVREPGEYHVWVRTKDWVPDHHPGRFLLLIDGKRLDREFGASGLDWGWESGGCVSLGTGSVELALRDLTGFDGRCDAIFLGLSETPPPNGAGDDALAWRRQQRGLPDQPDEVQPFDVVVVGGGVAGSAATLTCARLGLRVALVQNRPFLGGNASVEIGLTPRGETGGVVRELSAREPNGDLRAAALIAMEPNATLFTEHQVYRVAKAGDSITSVDAREARTGIERRLSAPLFIDCTGTAILGLLAGAPTMFGIESRAEFGESLAPDEHLEQHHGHTIFFRTREADHAVDFPDVPWATEVAKDFANLGGQLERPGVDNVEGPIAGPARTPDPNIRRRMLQPLTHFWEYGQWLDPYLDGEHIRDHLLRAIYGTLSNVRSLEPDTWANLEFDWVGYVPGQGEFHRYVGDYVLTETDIREHRHFDDAVVRNSGAFCLHHPIDDRYDFRLRDWTWDTRDGEPFEVPFRCLYSATVDNLMMAGKHISVTHVAGSVTKFLGNGGQHAMATAAAAWLCTKYGSLPRGIHDQHLAELQDLCATLISN</sequence>
<reference evidence="6" key="1">
    <citation type="submission" date="2020-05" db="EMBL/GenBank/DDBJ databases">
        <authorList>
            <person name="Chiriac C."/>
            <person name="Salcher M."/>
            <person name="Ghai R."/>
            <person name="Kavagutti S V."/>
        </authorList>
    </citation>
    <scope>NUCLEOTIDE SEQUENCE</scope>
</reference>